<dbReference type="Gene3D" id="3.30.565.10">
    <property type="entry name" value="Histidine kinase-like ATPase, C-terminal domain"/>
    <property type="match status" value="1"/>
</dbReference>
<dbReference type="GO" id="GO:0005524">
    <property type="term" value="F:ATP binding"/>
    <property type="evidence" value="ECO:0007669"/>
    <property type="project" value="UniProtKB-KW"/>
</dbReference>
<evidence type="ECO:0000259" key="11">
    <source>
        <dbReference type="PROSITE" id="PS50113"/>
    </source>
</evidence>
<dbReference type="EMBL" id="AP014940">
    <property type="protein sequence ID" value="BAV97893.1"/>
    <property type="molecule type" value="Genomic_DNA"/>
</dbReference>
<evidence type="ECO:0000256" key="4">
    <source>
        <dbReference type="ARBA" id="ARBA00023012"/>
    </source>
</evidence>
<feature type="signal peptide" evidence="8">
    <location>
        <begin position="1"/>
        <end position="31"/>
    </location>
</feature>
<dbReference type="InterPro" id="IPR001789">
    <property type="entry name" value="Sig_transdc_resp-reg_receiver"/>
</dbReference>
<organism evidence="12 13">
    <name type="scientific">Lysobacter enzymogenes</name>
    <dbReference type="NCBI Taxonomy" id="69"/>
    <lineage>
        <taxon>Bacteria</taxon>
        <taxon>Pseudomonadati</taxon>
        <taxon>Pseudomonadota</taxon>
        <taxon>Gammaproteobacteria</taxon>
        <taxon>Lysobacterales</taxon>
        <taxon>Lysobacteraceae</taxon>
        <taxon>Lysobacter</taxon>
    </lineage>
</organism>
<feature type="region of interest" description="Disordered" evidence="7">
    <location>
        <begin position="56"/>
        <end position="101"/>
    </location>
</feature>
<dbReference type="Gene3D" id="3.40.50.2300">
    <property type="match status" value="1"/>
</dbReference>
<dbReference type="GO" id="GO:0005886">
    <property type="term" value="C:plasma membrane"/>
    <property type="evidence" value="ECO:0007669"/>
    <property type="project" value="UniProtKB-SubCell"/>
</dbReference>
<feature type="chain" id="PRO_5043504823" description="histidine kinase" evidence="8">
    <location>
        <begin position="32"/>
        <end position="1328"/>
    </location>
</feature>
<feature type="domain" description="Response regulatory" evidence="10">
    <location>
        <begin position="1096"/>
        <end position="1215"/>
    </location>
</feature>
<evidence type="ECO:0000256" key="8">
    <source>
        <dbReference type="SAM" id="SignalP"/>
    </source>
</evidence>
<dbReference type="Gene3D" id="1.10.287.130">
    <property type="match status" value="1"/>
</dbReference>
<dbReference type="SUPFAM" id="SSF55785">
    <property type="entry name" value="PYP-like sensor domain (PAS domain)"/>
    <property type="match status" value="1"/>
</dbReference>
<evidence type="ECO:0000313" key="13">
    <source>
        <dbReference type="Proteomes" id="UP000218824"/>
    </source>
</evidence>
<dbReference type="InterPro" id="IPR001638">
    <property type="entry name" value="Solute-binding_3/MltF_N"/>
</dbReference>
<evidence type="ECO:0000256" key="1">
    <source>
        <dbReference type="ARBA" id="ARBA00000085"/>
    </source>
</evidence>
<dbReference type="SUPFAM" id="SSF52172">
    <property type="entry name" value="CheY-like"/>
    <property type="match status" value="1"/>
</dbReference>
<dbReference type="CDD" id="cd00130">
    <property type="entry name" value="PAS"/>
    <property type="match status" value="1"/>
</dbReference>
<dbReference type="InterPro" id="IPR000014">
    <property type="entry name" value="PAS"/>
</dbReference>
<feature type="compositionally biased region" description="Low complexity" evidence="7">
    <location>
        <begin position="56"/>
        <end position="80"/>
    </location>
</feature>
<dbReference type="Pfam" id="PF02518">
    <property type="entry name" value="HATPase_c"/>
    <property type="match status" value="1"/>
</dbReference>
<dbReference type="KEGG" id="lem:LEN_2406"/>
<dbReference type="CDD" id="cd01007">
    <property type="entry name" value="PBP2_BvgS_HisK_like"/>
    <property type="match status" value="1"/>
</dbReference>
<dbReference type="InterPro" id="IPR013655">
    <property type="entry name" value="PAS_fold_3"/>
</dbReference>
<dbReference type="InterPro" id="IPR003661">
    <property type="entry name" value="HisK_dim/P_dom"/>
</dbReference>
<dbReference type="Gene3D" id="3.30.450.20">
    <property type="entry name" value="PAS domain"/>
    <property type="match status" value="1"/>
</dbReference>
<dbReference type="PROSITE" id="PS50110">
    <property type="entry name" value="RESPONSE_REGULATORY"/>
    <property type="match status" value="1"/>
</dbReference>
<dbReference type="PROSITE" id="PS50109">
    <property type="entry name" value="HIS_KIN"/>
    <property type="match status" value="1"/>
</dbReference>
<dbReference type="CDD" id="cd17546">
    <property type="entry name" value="REC_hyHK_CKI1_RcsC-like"/>
    <property type="match status" value="1"/>
</dbReference>
<dbReference type="SUPFAM" id="SSF55874">
    <property type="entry name" value="ATPase domain of HSP90 chaperone/DNA topoisomerase II/histidine kinase"/>
    <property type="match status" value="1"/>
</dbReference>
<evidence type="ECO:0000259" key="9">
    <source>
        <dbReference type="PROSITE" id="PS50109"/>
    </source>
</evidence>
<dbReference type="Pfam" id="PF00072">
    <property type="entry name" value="Response_reg"/>
    <property type="match status" value="1"/>
</dbReference>
<feature type="coiled-coil region" evidence="6">
    <location>
        <begin position="1300"/>
        <end position="1327"/>
    </location>
</feature>
<evidence type="ECO:0000256" key="2">
    <source>
        <dbReference type="ARBA" id="ARBA00012438"/>
    </source>
</evidence>
<dbReference type="InterPro" id="IPR000700">
    <property type="entry name" value="PAS-assoc_C"/>
</dbReference>
<dbReference type="Gene3D" id="1.20.120.160">
    <property type="entry name" value="HPT domain"/>
    <property type="match status" value="1"/>
</dbReference>
<evidence type="ECO:0000256" key="7">
    <source>
        <dbReference type="SAM" id="MobiDB-lite"/>
    </source>
</evidence>
<comment type="catalytic activity">
    <reaction evidence="1">
        <text>ATP + protein L-histidine = ADP + protein N-phospho-L-histidine.</text>
        <dbReference type="EC" id="2.7.13.3"/>
    </reaction>
</comment>
<dbReference type="InterPro" id="IPR036097">
    <property type="entry name" value="HisK_dim/P_sf"/>
</dbReference>
<evidence type="ECO:0000256" key="6">
    <source>
        <dbReference type="SAM" id="Coils"/>
    </source>
</evidence>
<dbReference type="InterPro" id="IPR004358">
    <property type="entry name" value="Sig_transdc_His_kin-like_C"/>
</dbReference>
<feature type="modified residue" description="4-aspartylphosphate" evidence="5">
    <location>
        <position position="1145"/>
    </location>
</feature>
<dbReference type="CDD" id="cd16922">
    <property type="entry name" value="HATPase_EvgS-ArcB-TorS-like"/>
    <property type="match status" value="1"/>
</dbReference>
<reference evidence="12 13" key="1">
    <citation type="journal article" date="2017" name="DNA Res.">
        <title>Complete genome sequence and expression profile of the commercial lytic enzyme producer Lysobacter enzymogenes M497-1.</title>
        <authorList>
            <person name="Takami H."/>
            <person name="Toyoda A."/>
            <person name="Uchiyama I."/>
            <person name="Itoh T."/>
            <person name="Takaki Y."/>
            <person name="Arai W."/>
            <person name="Nishi S."/>
            <person name="Kawai M."/>
            <person name="Shinya K."/>
            <person name="Ikeda H."/>
        </authorList>
    </citation>
    <scope>NUCLEOTIDE SEQUENCE [LARGE SCALE GENOMIC DNA]</scope>
    <source>
        <strain evidence="12 13">M497-1</strain>
    </source>
</reference>
<dbReference type="InterPro" id="IPR035965">
    <property type="entry name" value="PAS-like_dom_sf"/>
</dbReference>
<dbReference type="Gene3D" id="3.40.190.10">
    <property type="entry name" value="Periplasmic binding protein-like II"/>
    <property type="match status" value="4"/>
</dbReference>
<keyword evidence="12" id="KW-0418">Kinase</keyword>
<keyword evidence="4" id="KW-0902">Two-component regulatory system</keyword>
<dbReference type="SUPFAM" id="SSF47226">
    <property type="entry name" value="Histidine-containing phosphotransfer domain, HPT domain"/>
    <property type="match status" value="1"/>
</dbReference>
<dbReference type="Proteomes" id="UP000218824">
    <property type="component" value="Chromosome"/>
</dbReference>
<dbReference type="EC" id="2.7.13.3" evidence="2"/>
<dbReference type="PANTHER" id="PTHR45339">
    <property type="entry name" value="HYBRID SIGNAL TRANSDUCTION HISTIDINE KINASE J"/>
    <property type="match status" value="1"/>
</dbReference>
<dbReference type="SUPFAM" id="SSF47384">
    <property type="entry name" value="Homodimeric domain of signal transducing histidine kinase"/>
    <property type="match status" value="1"/>
</dbReference>
<dbReference type="InterPro" id="IPR036890">
    <property type="entry name" value="HATPase_C_sf"/>
</dbReference>
<sequence length="1328" mass="143647">MAGARAVAGRGRRSAALARWAARALAVAALAAGLAWTQAAAQKPAVSAVEVRAEPARSASEADAANATATSTAPSDTPTAAAPPPSGNATDPDKNAAAAPKPAPLRIGVATWGNLPFQDYRDGRARGFSVELLEQILGERGLSARYVGIGDSEAMVRALCEGRIDLAMNLRVTAARSRCMAYTDPIENLSLYALKRRDDARLLSEDALKRMRMAIPAALLEHTRDRNRFPPTQVVAVADAPAAVRAVAQGRADVFFDAAYVLDWYLREDPHPALELLPTSQLPPSMQRNDLGVLYAAPLTRLPLLKWLDAQIKRDPRRVEALRRKWLRADLQAPAASRELSAAQREWLARLPRLRLALADDAAPLSTLDSDGQPAGIAADYARLVEDRLGLDFGYVTDSGLRGAILALTGHRAELAVVPLGSLPGGHWVYSRPFERTPLVIASRARSAAAVGLESLAGKRVSVTLLSVAGRAVQRAAPNARVVAVSGDAEGLQLLSSGQVDAHVGALAVLDRLRQTGYRPDALALAPTGLELELAFAADRRLAPLVDMIDQQLDALSEAERQRIHDHWVATRYSYGLPWNRVLAIVAVALLAINLIAAFYLRLRRESQRREAADRKLREVAGNLPGVVFKARRAANGQIRFPYLTGRAELLFGLDAERVVADSRVLFARVHGQDLPGLRKAIAAAARTMSGLHADFRMRGEDGQWRWVRVSALPRPQQPGEDRADAGYTGYFVDVTDVHLQAQALARAKEQAEAATRAKSRFLATMSHEIRTPMGGMIGMLELLERSPLDPDQQALLGHLRDSSQALQGLLDDILDVSRIEEGRMRIELAPLQPRRLADAAALHALAACRNQGLRLDLRVDAAVPEAVLGDALRLRQVLLNLLGNAVKFTHSGRVWLDLRVRGQRLEIEIGDTGIGMGPTQLRRAFEPFRQGADDTPQRFGGTGLGLWICRQLVELMGGRMRLDSREGQGTRARLELPLRAAVAGADAPPAPPLRVAVALADARRADALRHYLRALQHTLVESGEAADLSFEDGARAGTIEVRRADADPAQRYELQADPVLFAQVRRACDWARDPAAAGLGEPARAAAAPVPRPARILVAEDSPVNRELIRRQLLELGHASRVCGDGREALAALDGGGYGLLLSDCRMPELDGYALARAIRTEETRRGDARLAIVAITASALPEQIERCRAAGMDDWLIKPVRLQDLERVLQRWLADAAAPAAPTQASATGELGALGAALPLLLRELPREREDIAAALRAQDRAALAHALHRCAGAIALFDAALAQRAQALEVAIAQQPLRDCAAAVRELLDELEGMQRRWQALARRA</sequence>
<gene>
    <name evidence="12" type="primary">rcsC</name>
    <name evidence="12" type="ORF">LEN_2406</name>
</gene>
<evidence type="ECO:0000259" key="10">
    <source>
        <dbReference type="PROSITE" id="PS50110"/>
    </source>
</evidence>
<dbReference type="Pfam" id="PF08447">
    <property type="entry name" value="PAS_3"/>
    <property type="match status" value="1"/>
</dbReference>
<dbReference type="FunFam" id="3.30.565.10:FF:000010">
    <property type="entry name" value="Sensor histidine kinase RcsC"/>
    <property type="match status" value="1"/>
</dbReference>
<evidence type="ECO:0000313" key="12">
    <source>
        <dbReference type="EMBL" id="BAV97893.1"/>
    </source>
</evidence>
<dbReference type="SMART" id="SM00448">
    <property type="entry name" value="REC"/>
    <property type="match status" value="1"/>
</dbReference>
<proteinExistence type="predicted"/>
<dbReference type="PROSITE" id="PS50113">
    <property type="entry name" value="PAC"/>
    <property type="match status" value="1"/>
</dbReference>
<dbReference type="GO" id="GO:0000155">
    <property type="term" value="F:phosphorelay sensor kinase activity"/>
    <property type="evidence" value="ECO:0007669"/>
    <property type="project" value="InterPro"/>
</dbReference>
<keyword evidence="6" id="KW-0175">Coiled coil</keyword>
<dbReference type="SUPFAM" id="SSF53850">
    <property type="entry name" value="Periplasmic binding protein-like II"/>
    <property type="match status" value="2"/>
</dbReference>
<dbReference type="CDD" id="cd00082">
    <property type="entry name" value="HisKA"/>
    <property type="match status" value="1"/>
</dbReference>
<protein>
    <recommendedName>
        <fullName evidence="2">histidine kinase</fullName>
        <ecNumber evidence="2">2.7.13.3</ecNumber>
    </recommendedName>
</protein>
<dbReference type="InterPro" id="IPR036641">
    <property type="entry name" value="HPT_dom_sf"/>
</dbReference>
<dbReference type="PANTHER" id="PTHR45339:SF5">
    <property type="entry name" value="HISTIDINE KINASE"/>
    <property type="match status" value="1"/>
</dbReference>
<dbReference type="SMART" id="SM00062">
    <property type="entry name" value="PBPb"/>
    <property type="match status" value="2"/>
</dbReference>
<feature type="compositionally biased region" description="Low complexity" evidence="7">
    <location>
        <begin position="87"/>
        <end position="100"/>
    </location>
</feature>
<keyword evidence="3 5" id="KW-0597">Phosphoprotein</keyword>
<dbReference type="InterPro" id="IPR003594">
    <property type="entry name" value="HATPase_dom"/>
</dbReference>
<accession>A0AAU9AMS2</accession>
<dbReference type="SMART" id="SM00387">
    <property type="entry name" value="HATPase_c"/>
    <property type="match status" value="1"/>
</dbReference>
<keyword evidence="8" id="KW-0732">Signal</keyword>
<feature type="domain" description="PAC" evidence="11">
    <location>
        <begin position="692"/>
        <end position="747"/>
    </location>
</feature>
<dbReference type="Pfam" id="PF00497">
    <property type="entry name" value="SBP_bac_3"/>
    <property type="match status" value="1"/>
</dbReference>
<evidence type="ECO:0000256" key="3">
    <source>
        <dbReference type="ARBA" id="ARBA00022553"/>
    </source>
</evidence>
<dbReference type="Pfam" id="PF00512">
    <property type="entry name" value="HisKA"/>
    <property type="match status" value="1"/>
</dbReference>
<name>A0AAU9AMS2_LYSEN</name>
<dbReference type="SMART" id="SM00388">
    <property type="entry name" value="HisKA"/>
    <property type="match status" value="1"/>
</dbReference>
<keyword evidence="12" id="KW-0808">Transferase</keyword>
<feature type="domain" description="Histidine kinase" evidence="9">
    <location>
        <begin position="765"/>
        <end position="981"/>
    </location>
</feature>
<dbReference type="PRINTS" id="PR00344">
    <property type="entry name" value="BCTRLSENSOR"/>
</dbReference>
<dbReference type="InterPro" id="IPR005467">
    <property type="entry name" value="His_kinase_dom"/>
</dbReference>
<dbReference type="InterPro" id="IPR011006">
    <property type="entry name" value="CheY-like_superfamily"/>
</dbReference>
<evidence type="ECO:0000256" key="5">
    <source>
        <dbReference type="PROSITE-ProRule" id="PRU00169"/>
    </source>
</evidence>